<evidence type="ECO:0000259" key="2">
    <source>
        <dbReference type="Pfam" id="PF01757"/>
    </source>
</evidence>
<feature type="transmembrane region" description="Helical" evidence="1">
    <location>
        <begin position="231"/>
        <end position="253"/>
    </location>
</feature>
<name>A0A6H0ZRW2_9HYPH</name>
<keyword evidence="1" id="KW-1133">Transmembrane helix</keyword>
<dbReference type="AlphaFoldDB" id="A0A6H0ZRW2"/>
<feature type="transmembrane region" description="Helical" evidence="1">
    <location>
        <begin position="199"/>
        <end position="219"/>
    </location>
</feature>
<sequence>MSSQSSGKLPRNYNLDMLRGLAAVCVAYSHLALKMHNRGDTDGVTRALFDVTKVFLDVGKFGVIVLFALGGYFILSSLQNAAMRYRKPLTAFVLHRFFHLYPAYWLSLFFGVLLPWDDPGKIFPAHVVAINATMLQGFFMTENVMGLYWTLQINLTFYALCVLLFLMGRAADLRVVTAATVALFGFAAILSLVRYKLGIKMPVALPLMVGVCFLASLWKASDAGRNRDSRYCAWIAVGTFYATLLPICLLAYSHDYGFEETWYRYAISYGTGMTVFLVVSAMKRPFLNRLAPLGGASYAIFLCHPSVYAVLDRIGFTPANTSLSPSIVMAISVLLAITCGLAANRFVLAPVLAWGENVVNSASRRHLSATLAR</sequence>
<keyword evidence="3" id="KW-0012">Acyltransferase</keyword>
<feature type="domain" description="Acyltransferase 3" evidence="2">
    <location>
        <begin position="12"/>
        <end position="340"/>
    </location>
</feature>
<feature type="transmembrane region" description="Helical" evidence="1">
    <location>
        <begin position="147"/>
        <end position="166"/>
    </location>
</feature>
<dbReference type="EMBL" id="CP050899">
    <property type="protein sequence ID" value="QIX23585.1"/>
    <property type="molecule type" value="Genomic_DNA"/>
</dbReference>
<feature type="transmembrane region" description="Helical" evidence="1">
    <location>
        <begin position="290"/>
        <end position="311"/>
    </location>
</feature>
<dbReference type="InterPro" id="IPR002656">
    <property type="entry name" value="Acyl_transf_3_dom"/>
</dbReference>
<evidence type="ECO:0000313" key="4">
    <source>
        <dbReference type="Proteomes" id="UP000500870"/>
    </source>
</evidence>
<feature type="transmembrane region" description="Helical" evidence="1">
    <location>
        <begin position="98"/>
        <end position="116"/>
    </location>
</feature>
<feature type="transmembrane region" description="Helical" evidence="1">
    <location>
        <begin position="54"/>
        <end position="78"/>
    </location>
</feature>
<dbReference type="Pfam" id="PF01757">
    <property type="entry name" value="Acyl_transf_3"/>
    <property type="match status" value="1"/>
</dbReference>
<dbReference type="GO" id="GO:0000271">
    <property type="term" value="P:polysaccharide biosynthetic process"/>
    <property type="evidence" value="ECO:0007669"/>
    <property type="project" value="TreeGrafter"/>
</dbReference>
<evidence type="ECO:0000313" key="3">
    <source>
        <dbReference type="EMBL" id="QIX23585.1"/>
    </source>
</evidence>
<organism evidence="3 4">
    <name type="scientific">Agrobacterium pusense</name>
    <dbReference type="NCBI Taxonomy" id="648995"/>
    <lineage>
        <taxon>Bacteria</taxon>
        <taxon>Pseudomonadati</taxon>
        <taxon>Pseudomonadota</taxon>
        <taxon>Alphaproteobacteria</taxon>
        <taxon>Hyphomicrobiales</taxon>
        <taxon>Rhizobiaceae</taxon>
        <taxon>Rhizobium/Agrobacterium group</taxon>
        <taxon>Agrobacterium</taxon>
    </lineage>
</organism>
<dbReference type="InterPro" id="IPR050879">
    <property type="entry name" value="Acyltransferase_3"/>
</dbReference>
<dbReference type="GO" id="GO:0016020">
    <property type="term" value="C:membrane"/>
    <property type="evidence" value="ECO:0007669"/>
    <property type="project" value="TreeGrafter"/>
</dbReference>
<feature type="transmembrane region" description="Helical" evidence="1">
    <location>
        <begin position="173"/>
        <end position="193"/>
    </location>
</feature>
<keyword evidence="1" id="KW-0472">Membrane</keyword>
<keyword evidence="1" id="KW-0812">Transmembrane</keyword>
<dbReference type="PANTHER" id="PTHR23028">
    <property type="entry name" value="ACETYLTRANSFERASE"/>
    <property type="match status" value="1"/>
</dbReference>
<gene>
    <name evidence="3" type="ORF">FOB41_20685</name>
</gene>
<protein>
    <submittedName>
        <fullName evidence="3">Acyltransferase</fullName>
    </submittedName>
</protein>
<proteinExistence type="predicted"/>
<keyword evidence="3" id="KW-0808">Transferase</keyword>
<dbReference type="PANTHER" id="PTHR23028:SF131">
    <property type="entry name" value="BLR2367 PROTEIN"/>
    <property type="match status" value="1"/>
</dbReference>
<feature type="transmembrane region" description="Helical" evidence="1">
    <location>
        <begin position="323"/>
        <end position="343"/>
    </location>
</feature>
<accession>A0A6H0ZRW2</accession>
<dbReference type="Proteomes" id="UP000500870">
    <property type="component" value="Chromosome 3"/>
</dbReference>
<dbReference type="GO" id="GO:0016747">
    <property type="term" value="F:acyltransferase activity, transferring groups other than amino-acyl groups"/>
    <property type="evidence" value="ECO:0007669"/>
    <property type="project" value="InterPro"/>
</dbReference>
<feature type="transmembrane region" description="Helical" evidence="1">
    <location>
        <begin position="265"/>
        <end position="283"/>
    </location>
</feature>
<evidence type="ECO:0000256" key="1">
    <source>
        <dbReference type="SAM" id="Phobius"/>
    </source>
</evidence>
<reference evidence="3 4" key="1">
    <citation type="submission" date="2020-04" db="EMBL/GenBank/DDBJ databases">
        <title>FDA dAtabase for Regulatory Grade micrObial Sequences (FDA-ARGOS): Supporting development and validation of Infectious Disease Dx tests.</title>
        <authorList>
            <person name="Sciortino C."/>
            <person name="Tallon L."/>
            <person name="Sadzewicz L."/>
            <person name="Vavikolanu K."/>
            <person name="Mehta A."/>
            <person name="Aluvathingal J."/>
            <person name="Nadendla S."/>
            <person name="Nandy P."/>
            <person name="Geyer C."/>
            <person name="Yan Y."/>
            <person name="Sichtig H."/>
        </authorList>
    </citation>
    <scope>NUCLEOTIDE SEQUENCE [LARGE SCALE GENOMIC DNA]</scope>
    <source>
        <strain evidence="3 4">FDAARGOS_633</strain>
    </source>
</reference>
<dbReference type="RefSeq" id="WP_052114268.1">
    <property type="nucleotide sequence ID" value="NZ_CP050899.1"/>
</dbReference>